<geneLocation type="plasmid" evidence="2">
    <name>pNSL1</name>
</geneLocation>
<protein>
    <submittedName>
        <fullName evidence="2">Uncharacterized protein</fullName>
    </submittedName>
</protein>
<sequence length="263" mass="30114">MPSSPSVTSLPLDPHDPVFMMSSLQGEPPGTGPTHRNHHQRHPRFPPRETTDTSARTAGDRLPRQPTTAARPTTQPRPDHRRRRPHRDHRSGHHRHRHPCPGTAVRRPTQPRPALRTADLPTAPQRLHQQGPAHSHRRTARTRPGHGVHRADDLRPASTENPQPHRPNRGHPPLPGHRPWTRHREVPHLRPRPGPAHRARRTCHPDNHSRPSAISCHRLPQRRRHPHRHSITRSLKYQAVERDPHTTNLTPKPGYAALSYLVF</sequence>
<accession>A0A097SQY6</accession>
<feature type="compositionally biased region" description="Basic residues" evidence="1">
    <location>
        <begin position="79"/>
        <end position="99"/>
    </location>
</feature>
<feature type="compositionally biased region" description="Basic residues" evidence="1">
    <location>
        <begin position="189"/>
        <end position="202"/>
    </location>
</feature>
<organism evidence="2">
    <name type="scientific">Rhodococcus sp. NS1</name>
    <dbReference type="NCBI Taxonomy" id="402236"/>
    <lineage>
        <taxon>Bacteria</taxon>
        <taxon>Bacillati</taxon>
        <taxon>Actinomycetota</taxon>
        <taxon>Actinomycetes</taxon>
        <taxon>Mycobacteriales</taxon>
        <taxon>Nocardiaceae</taxon>
        <taxon>Rhodococcus</taxon>
    </lineage>
</organism>
<reference evidence="2" key="1">
    <citation type="submission" date="2014-03" db="EMBL/GenBank/DDBJ databases">
        <authorList>
            <person name="Zhang G."/>
            <person name="Zhu L."/>
            <person name="Fang P."/>
        </authorList>
    </citation>
    <scope>NUCLEOTIDE SEQUENCE</scope>
    <source>
        <strain evidence="2">NS1</strain>
        <plasmid evidence="2">pNSL1</plasmid>
    </source>
</reference>
<keyword evidence="2" id="KW-0614">Plasmid</keyword>
<dbReference type="EMBL" id="KJ605395">
    <property type="protein sequence ID" value="AIU93920.1"/>
    <property type="molecule type" value="Genomic_DNA"/>
</dbReference>
<feature type="compositionally biased region" description="Basic residues" evidence="1">
    <location>
        <begin position="134"/>
        <end position="148"/>
    </location>
</feature>
<evidence type="ECO:0000313" key="2">
    <source>
        <dbReference type="EMBL" id="AIU93920.1"/>
    </source>
</evidence>
<proteinExistence type="predicted"/>
<gene>
    <name evidence="2" type="ORF">LRS1606.486</name>
</gene>
<evidence type="ECO:0000256" key="1">
    <source>
        <dbReference type="SAM" id="MobiDB-lite"/>
    </source>
</evidence>
<dbReference type="AlphaFoldDB" id="A0A097SQY6"/>
<feature type="region of interest" description="Disordered" evidence="1">
    <location>
        <begin position="1"/>
        <end position="213"/>
    </location>
</feature>
<feature type="compositionally biased region" description="Basic residues" evidence="1">
    <location>
        <begin position="35"/>
        <end position="45"/>
    </location>
</feature>
<feature type="compositionally biased region" description="Low complexity" evidence="1">
    <location>
        <begin position="64"/>
        <end position="76"/>
    </location>
</feature>
<name>A0A097SQY6_9NOCA</name>